<dbReference type="EMBL" id="LSRS01000003">
    <property type="protein sequence ID" value="KAF1085675.1"/>
    <property type="molecule type" value="Genomic_DNA"/>
</dbReference>
<dbReference type="SMART" id="SM00704">
    <property type="entry name" value="ZnF_CDGSH"/>
    <property type="match status" value="1"/>
</dbReference>
<keyword evidence="1" id="KW-0001">2Fe-2S</keyword>
<dbReference type="OrthoDB" id="9793389at2"/>
<keyword evidence="4" id="KW-0411">Iron-sulfur</keyword>
<dbReference type="AlphaFoldDB" id="A0A9D3AWN4"/>
<evidence type="ECO:0000256" key="2">
    <source>
        <dbReference type="ARBA" id="ARBA00022723"/>
    </source>
</evidence>
<name>A0A9D3AWN4_9FIRM</name>
<evidence type="ECO:0000313" key="6">
    <source>
        <dbReference type="EMBL" id="KAF1085675.1"/>
    </source>
</evidence>
<protein>
    <submittedName>
        <fullName evidence="6">Iron-binding zinc finger CDGSH type</fullName>
    </submittedName>
</protein>
<gene>
    <name evidence="6" type="ORF">SPSYN_01818</name>
</gene>
<sequence length="63" mass="6972">MEKEATIQVLENGPYIITGNAILIDTQGNHIENKGQTALCRCGKSNKKPYCSGKCQEQDFQNV</sequence>
<evidence type="ECO:0000256" key="3">
    <source>
        <dbReference type="ARBA" id="ARBA00023004"/>
    </source>
</evidence>
<dbReference type="GO" id="GO:0046872">
    <property type="term" value="F:metal ion binding"/>
    <property type="evidence" value="ECO:0007669"/>
    <property type="project" value="UniProtKB-KW"/>
</dbReference>
<evidence type="ECO:0000256" key="1">
    <source>
        <dbReference type="ARBA" id="ARBA00022714"/>
    </source>
</evidence>
<dbReference type="RefSeq" id="WP_161822114.1">
    <property type="nucleotide sequence ID" value="NZ_LSRS01000003.1"/>
</dbReference>
<dbReference type="Gene3D" id="3.40.5.90">
    <property type="entry name" value="CDGSH iron-sulfur domain, mitoNEET-type"/>
    <property type="match status" value="1"/>
</dbReference>
<evidence type="ECO:0000313" key="7">
    <source>
        <dbReference type="Proteomes" id="UP000798488"/>
    </source>
</evidence>
<dbReference type="Pfam" id="PF09360">
    <property type="entry name" value="zf-CDGSH"/>
    <property type="match status" value="1"/>
</dbReference>
<dbReference type="InterPro" id="IPR042216">
    <property type="entry name" value="MitoNEET_CISD"/>
</dbReference>
<evidence type="ECO:0000256" key="4">
    <source>
        <dbReference type="ARBA" id="ARBA00023014"/>
    </source>
</evidence>
<dbReference type="InterPro" id="IPR018967">
    <property type="entry name" value="FeS-contain_CDGSH-typ"/>
</dbReference>
<organism evidence="6 7">
    <name type="scientific">Sporotomaculum syntrophicum</name>
    <dbReference type="NCBI Taxonomy" id="182264"/>
    <lineage>
        <taxon>Bacteria</taxon>
        <taxon>Bacillati</taxon>
        <taxon>Bacillota</taxon>
        <taxon>Clostridia</taxon>
        <taxon>Eubacteriales</taxon>
        <taxon>Desulfallaceae</taxon>
        <taxon>Sporotomaculum</taxon>
    </lineage>
</organism>
<dbReference type="GO" id="GO:0005737">
    <property type="term" value="C:cytoplasm"/>
    <property type="evidence" value="ECO:0007669"/>
    <property type="project" value="UniProtKB-ARBA"/>
</dbReference>
<dbReference type="GO" id="GO:0051537">
    <property type="term" value="F:2 iron, 2 sulfur cluster binding"/>
    <property type="evidence" value="ECO:0007669"/>
    <property type="project" value="UniProtKB-KW"/>
</dbReference>
<accession>A0A9D3AWN4</accession>
<evidence type="ECO:0000259" key="5">
    <source>
        <dbReference type="SMART" id="SM00704"/>
    </source>
</evidence>
<keyword evidence="2" id="KW-0479">Metal-binding</keyword>
<keyword evidence="3" id="KW-0408">Iron</keyword>
<reference evidence="6" key="1">
    <citation type="submission" date="2016-02" db="EMBL/GenBank/DDBJ databases">
        <title>Draft Genome Sequence of Sporotomaculum syntrophicum Strain FB, a Syntrophic Benzoate Degrader.</title>
        <authorList>
            <person name="Nobu M.K."/>
            <person name="Narihiro T."/>
            <person name="Qiu Y.-L."/>
            <person name="Ohashi A."/>
            <person name="Liu W.-T."/>
            <person name="Yuji S."/>
        </authorList>
    </citation>
    <scope>NUCLEOTIDE SEQUENCE</scope>
    <source>
        <strain evidence="6">FB</strain>
    </source>
</reference>
<dbReference type="Proteomes" id="UP000798488">
    <property type="component" value="Unassembled WGS sequence"/>
</dbReference>
<proteinExistence type="predicted"/>
<keyword evidence="7" id="KW-1185">Reference proteome</keyword>
<comment type="caution">
    <text evidence="6">The sequence shown here is derived from an EMBL/GenBank/DDBJ whole genome shotgun (WGS) entry which is preliminary data.</text>
</comment>
<feature type="domain" description="Iron-binding zinc finger CDGSH type" evidence="5">
    <location>
        <begin position="27"/>
        <end position="61"/>
    </location>
</feature>